<name>A0A6A5T4U5_9PLEO</name>
<evidence type="ECO:0000313" key="1">
    <source>
        <dbReference type="EMBL" id="KAF1947188.1"/>
    </source>
</evidence>
<accession>A0A6A5T4U5</accession>
<protein>
    <submittedName>
        <fullName evidence="1">Uncharacterized protein</fullName>
    </submittedName>
</protein>
<dbReference type="AlphaFoldDB" id="A0A6A5T4U5"/>
<organism evidence="1 2">
    <name type="scientific">Clathrospora elynae</name>
    <dbReference type="NCBI Taxonomy" id="706981"/>
    <lineage>
        <taxon>Eukaryota</taxon>
        <taxon>Fungi</taxon>
        <taxon>Dikarya</taxon>
        <taxon>Ascomycota</taxon>
        <taxon>Pezizomycotina</taxon>
        <taxon>Dothideomycetes</taxon>
        <taxon>Pleosporomycetidae</taxon>
        <taxon>Pleosporales</taxon>
        <taxon>Diademaceae</taxon>
        <taxon>Clathrospora</taxon>
    </lineage>
</organism>
<proteinExistence type="predicted"/>
<sequence>MRLSIRHLNSLAERFFRLGSARKTNGKCGTAVLATYWTASLLLDQFMGSIRRLPGTDLERHSGVLHSLRPRVFDDYPSSLEARPTLFLTLAQQLGSRITLLNNFCPTVAKGLYWAAFQMMTDLCFDFTALTSH</sequence>
<dbReference type="Proteomes" id="UP000800038">
    <property type="component" value="Unassembled WGS sequence"/>
</dbReference>
<gene>
    <name evidence="1" type="ORF">EJ02DRAFT_449781</name>
</gene>
<dbReference type="EMBL" id="ML975999">
    <property type="protein sequence ID" value="KAF1947188.1"/>
    <property type="molecule type" value="Genomic_DNA"/>
</dbReference>
<evidence type="ECO:0000313" key="2">
    <source>
        <dbReference type="Proteomes" id="UP000800038"/>
    </source>
</evidence>
<keyword evidence="2" id="KW-1185">Reference proteome</keyword>
<reference evidence="1" key="1">
    <citation type="journal article" date="2020" name="Stud. Mycol.">
        <title>101 Dothideomycetes genomes: a test case for predicting lifestyles and emergence of pathogens.</title>
        <authorList>
            <person name="Haridas S."/>
            <person name="Albert R."/>
            <person name="Binder M."/>
            <person name="Bloem J."/>
            <person name="Labutti K."/>
            <person name="Salamov A."/>
            <person name="Andreopoulos B."/>
            <person name="Baker S."/>
            <person name="Barry K."/>
            <person name="Bills G."/>
            <person name="Bluhm B."/>
            <person name="Cannon C."/>
            <person name="Castanera R."/>
            <person name="Culley D."/>
            <person name="Daum C."/>
            <person name="Ezra D."/>
            <person name="Gonzalez J."/>
            <person name="Henrissat B."/>
            <person name="Kuo A."/>
            <person name="Liang C."/>
            <person name="Lipzen A."/>
            <person name="Lutzoni F."/>
            <person name="Magnuson J."/>
            <person name="Mondo S."/>
            <person name="Nolan M."/>
            <person name="Ohm R."/>
            <person name="Pangilinan J."/>
            <person name="Park H.-J."/>
            <person name="Ramirez L."/>
            <person name="Alfaro M."/>
            <person name="Sun H."/>
            <person name="Tritt A."/>
            <person name="Yoshinaga Y."/>
            <person name="Zwiers L.-H."/>
            <person name="Turgeon B."/>
            <person name="Goodwin S."/>
            <person name="Spatafora J."/>
            <person name="Crous P."/>
            <person name="Grigoriev I."/>
        </authorList>
    </citation>
    <scope>NUCLEOTIDE SEQUENCE</scope>
    <source>
        <strain evidence="1">CBS 161.51</strain>
    </source>
</reference>
<dbReference type="OrthoDB" id="10498852at2759"/>